<evidence type="ECO:0000313" key="2">
    <source>
        <dbReference type="Proteomes" id="UP001295444"/>
    </source>
</evidence>
<sequence>MLTCALFGVGVVSRTREAAVGHLGVYRPTSGRTVVEALRHVVVVARGDRHYPRGWKNAGRRTGRAAVSPKLKLVGLRPWSGYFGAVGCPAGCPLDRRHLSNAMIAISGRYLLVARS</sequence>
<keyword evidence="2" id="KW-1185">Reference proteome</keyword>
<reference evidence="1" key="1">
    <citation type="submission" date="2022-03" db="EMBL/GenBank/DDBJ databases">
        <authorList>
            <person name="Alioto T."/>
            <person name="Alioto T."/>
            <person name="Gomez Garrido J."/>
        </authorList>
    </citation>
    <scope>NUCLEOTIDE SEQUENCE</scope>
</reference>
<dbReference type="AlphaFoldDB" id="A0AAD1SCJ2"/>
<evidence type="ECO:0000313" key="1">
    <source>
        <dbReference type="EMBL" id="CAH2294395.1"/>
    </source>
</evidence>
<proteinExistence type="predicted"/>
<protein>
    <submittedName>
        <fullName evidence="1">Uncharacterized protein</fullName>
    </submittedName>
</protein>
<name>A0AAD1SCJ2_PELCU</name>
<dbReference type="Proteomes" id="UP001295444">
    <property type="component" value="Chromosome 05"/>
</dbReference>
<dbReference type="EMBL" id="OW240916">
    <property type="protein sequence ID" value="CAH2294395.1"/>
    <property type="molecule type" value="Genomic_DNA"/>
</dbReference>
<accession>A0AAD1SCJ2</accession>
<gene>
    <name evidence="1" type="ORF">PECUL_23A035207</name>
</gene>
<organism evidence="1 2">
    <name type="scientific">Pelobates cultripes</name>
    <name type="common">Western spadefoot toad</name>
    <dbReference type="NCBI Taxonomy" id="61616"/>
    <lineage>
        <taxon>Eukaryota</taxon>
        <taxon>Metazoa</taxon>
        <taxon>Chordata</taxon>
        <taxon>Craniata</taxon>
        <taxon>Vertebrata</taxon>
        <taxon>Euteleostomi</taxon>
        <taxon>Amphibia</taxon>
        <taxon>Batrachia</taxon>
        <taxon>Anura</taxon>
        <taxon>Pelobatoidea</taxon>
        <taxon>Pelobatidae</taxon>
        <taxon>Pelobates</taxon>
    </lineage>
</organism>